<protein>
    <recommendedName>
        <fullName evidence="8">Dihydrodipicolinate synthase</fullName>
    </recommendedName>
</protein>
<feature type="binding site" evidence="5">
    <location>
        <position position="205"/>
    </location>
    <ligand>
        <name>pyruvate</name>
        <dbReference type="ChEBI" id="CHEBI:15361"/>
    </ligand>
</feature>
<dbReference type="EMBL" id="JAAMPI010000052">
    <property type="protein sequence ID" value="KAF4636712.1"/>
    <property type="molecule type" value="Genomic_DNA"/>
</dbReference>
<proteinExistence type="inferred from homology"/>
<dbReference type="SUPFAM" id="SSF51569">
    <property type="entry name" value="Aldolase"/>
    <property type="match status" value="1"/>
</dbReference>
<dbReference type="OrthoDB" id="191315at2759"/>
<evidence type="ECO:0000313" key="7">
    <source>
        <dbReference type="Proteomes" id="UP000566819"/>
    </source>
</evidence>
<dbReference type="CDD" id="cd00408">
    <property type="entry name" value="DHDPS-like"/>
    <property type="match status" value="1"/>
</dbReference>
<organism evidence="6 7">
    <name type="scientific">Cudoniella acicularis</name>
    <dbReference type="NCBI Taxonomy" id="354080"/>
    <lineage>
        <taxon>Eukaryota</taxon>
        <taxon>Fungi</taxon>
        <taxon>Dikarya</taxon>
        <taxon>Ascomycota</taxon>
        <taxon>Pezizomycotina</taxon>
        <taxon>Leotiomycetes</taxon>
        <taxon>Helotiales</taxon>
        <taxon>Tricladiaceae</taxon>
        <taxon>Cudoniella</taxon>
    </lineage>
</organism>
<comment type="similarity">
    <text evidence="3">Belongs to the DapA family.</text>
</comment>
<dbReference type="PANTHER" id="PTHR12128:SF68">
    <property type="entry name" value="DIHYDRODIPICOLINATE SYNTHETASE"/>
    <property type="match status" value="1"/>
</dbReference>
<evidence type="ECO:0008006" key="8">
    <source>
        <dbReference type="Google" id="ProtNLM"/>
    </source>
</evidence>
<dbReference type="PROSITE" id="PS00665">
    <property type="entry name" value="DHDPS_1"/>
    <property type="match status" value="1"/>
</dbReference>
<dbReference type="PIRSF" id="PIRSF001365">
    <property type="entry name" value="DHDPS"/>
    <property type="match status" value="1"/>
</dbReference>
<dbReference type="InterPro" id="IPR013785">
    <property type="entry name" value="Aldolase_TIM"/>
</dbReference>
<gene>
    <name evidence="6" type="ORF">G7Y89_g1375</name>
</gene>
<keyword evidence="7" id="KW-1185">Reference proteome</keyword>
<sequence>MMAAPPPAGVYVPVPTFFVSKKAANYNPVAAPADLETQAAHSLHLAKSGITGLVVLGSTGEAVHLTNKERFEILSANIEEVVEQLKAAKEAGSQWGLCLVPGYFAGASTQEGIIQWFTAVADQSPIPVMVYHYPGVSNNVKVVPSTYATLSKHPNIVGCKLSHGDVSYHAQIGANPKIDHSHFHTFTGLGQQLLPVIALGCAGAIDGSAGFFPKSVVRLYNLSVKNQPTDEEVKERRLLQYKVSSVEELVVKYGTVGIKEAISRILGMGDVDGTRLPLCGGIPGGDKEWDNWKEIIGDMEAVEKSL</sequence>
<name>A0A8H4RYB3_9HELO</name>
<dbReference type="InterPro" id="IPR020624">
    <property type="entry name" value="Schiff_base-form_aldolases_CS"/>
</dbReference>
<dbReference type="AlphaFoldDB" id="A0A8H4RYB3"/>
<dbReference type="Pfam" id="PF00701">
    <property type="entry name" value="DHDPS"/>
    <property type="match status" value="1"/>
</dbReference>
<dbReference type="PANTHER" id="PTHR12128">
    <property type="entry name" value="DIHYDRODIPICOLINATE SYNTHASE"/>
    <property type="match status" value="1"/>
</dbReference>
<evidence type="ECO:0000256" key="4">
    <source>
        <dbReference type="PIRSR" id="PIRSR001365-1"/>
    </source>
</evidence>
<feature type="active site" description="Schiff-base intermediate with substrate" evidence="4">
    <location>
        <position position="160"/>
    </location>
</feature>
<dbReference type="GO" id="GO:0008840">
    <property type="term" value="F:4-hydroxy-tetrahydrodipicolinate synthase activity"/>
    <property type="evidence" value="ECO:0007669"/>
    <property type="project" value="TreeGrafter"/>
</dbReference>
<keyword evidence="2" id="KW-0704">Schiff base</keyword>
<dbReference type="Proteomes" id="UP000566819">
    <property type="component" value="Unassembled WGS sequence"/>
</dbReference>
<evidence type="ECO:0000256" key="2">
    <source>
        <dbReference type="ARBA" id="ARBA00023270"/>
    </source>
</evidence>
<evidence type="ECO:0000256" key="3">
    <source>
        <dbReference type="PIRNR" id="PIRNR001365"/>
    </source>
</evidence>
<evidence type="ECO:0000313" key="6">
    <source>
        <dbReference type="EMBL" id="KAF4636712.1"/>
    </source>
</evidence>
<evidence type="ECO:0000256" key="5">
    <source>
        <dbReference type="PIRSR" id="PIRSR001365-2"/>
    </source>
</evidence>
<comment type="caution">
    <text evidence="6">The sequence shown here is derived from an EMBL/GenBank/DDBJ whole genome shotgun (WGS) entry which is preliminary data.</text>
</comment>
<evidence type="ECO:0000256" key="1">
    <source>
        <dbReference type="ARBA" id="ARBA00023239"/>
    </source>
</evidence>
<feature type="active site" description="Proton donor/acceptor" evidence="4">
    <location>
        <position position="131"/>
    </location>
</feature>
<dbReference type="SMART" id="SM01130">
    <property type="entry name" value="DHDPS"/>
    <property type="match status" value="1"/>
</dbReference>
<dbReference type="Gene3D" id="3.20.20.70">
    <property type="entry name" value="Aldolase class I"/>
    <property type="match status" value="1"/>
</dbReference>
<feature type="binding site" evidence="5">
    <location>
        <position position="59"/>
    </location>
    <ligand>
        <name>pyruvate</name>
        <dbReference type="ChEBI" id="CHEBI:15361"/>
    </ligand>
</feature>
<dbReference type="InterPro" id="IPR002220">
    <property type="entry name" value="DapA-like"/>
</dbReference>
<keyword evidence="1 3" id="KW-0456">Lyase</keyword>
<accession>A0A8H4RYB3</accession>
<reference evidence="6 7" key="1">
    <citation type="submission" date="2020-03" db="EMBL/GenBank/DDBJ databases">
        <title>Draft Genome Sequence of Cudoniella acicularis.</title>
        <authorList>
            <person name="Buettner E."/>
            <person name="Kellner H."/>
        </authorList>
    </citation>
    <scope>NUCLEOTIDE SEQUENCE [LARGE SCALE GENOMIC DNA]</scope>
    <source>
        <strain evidence="6 7">DSM 108380</strain>
    </source>
</reference>